<dbReference type="RefSeq" id="WP_075022905.1">
    <property type="nucleotide sequence ID" value="NZ_CP083237.1"/>
</dbReference>
<dbReference type="AlphaFoldDB" id="A0A1I5MI87"/>
<accession>A0A1I5MI87</accession>
<keyword evidence="2" id="KW-1185">Reference proteome</keyword>
<evidence type="ECO:0000313" key="1">
    <source>
        <dbReference type="EMBL" id="SFP08666.1"/>
    </source>
</evidence>
<dbReference type="EMBL" id="FOVH01000011">
    <property type="protein sequence ID" value="SFP08666.1"/>
    <property type="molecule type" value="Genomic_DNA"/>
</dbReference>
<dbReference type="GeneID" id="99653250"/>
<sequence length="144" mass="15618">MDALAATLGRALLDAMTMDVWHQVLRVFAESLAEDDPEAAAALKADLRATQRRLREDPDYGAPHVETEYLEAVTARVRGLLGEKPELEPVLTRILDRGIFSESPTGNPMRGESSGITIGFADVAGQVVTGGMTQNINRDQVRDA</sequence>
<proteinExistence type="predicted"/>
<dbReference type="InParanoid" id="A0A1I5MI87"/>
<gene>
    <name evidence="1" type="ORF">SAMN04489713_111287</name>
</gene>
<dbReference type="STRING" id="1993.SAMN04489713_111287"/>
<reference evidence="1 2" key="1">
    <citation type="submission" date="2016-10" db="EMBL/GenBank/DDBJ databases">
        <authorList>
            <person name="de Groot N.N."/>
        </authorList>
    </citation>
    <scope>NUCLEOTIDE SEQUENCE [LARGE SCALE GENOMIC DNA]</scope>
    <source>
        <strain evidence="1 2">DSM 43067</strain>
    </source>
</reference>
<organism evidence="1 2">
    <name type="scientific">Actinomadura madurae</name>
    <dbReference type="NCBI Taxonomy" id="1993"/>
    <lineage>
        <taxon>Bacteria</taxon>
        <taxon>Bacillati</taxon>
        <taxon>Actinomycetota</taxon>
        <taxon>Actinomycetes</taxon>
        <taxon>Streptosporangiales</taxon>
        <taxon>Thermomonosporaceae</taxon>
        <taxon>Actinomadura</taxon>
    </lineage>
</organism>
<dbReference type="Proteomes" id="UP000183413">
    <property type="component" value="Unassembled WGS sequence"/>
</dbReference>
<protein>
    <submittedName>
        <fullName evidence="1">Uncharacterized protein</fullName>
    </submittedName>
</protein>
<evidence type="ECO:0000313" key="2">
    <source>
        <dbReference type="Proteomes" id="UP000183413"/>
    </source>
</evidence>
<name>A0A1I5MI87_9ACTN</name>